<evidence type="ECO:0000256" key="4">
    <source>
        <dbReference type="ARBA" id="ARBA00022857"/>
    </source>
</evidence>
<comment type="pathway">
    <text evidence="1 9">Nucleotide-sugar biosynthesis; GDP-L-fucose biosynthesis via de novo pathway; GDP-L-fucose from GDP-alpha-D-mannose: step 2/2.</text>
</comment>
<gene>
    <name evidence="9" type="primary">fcl</name>
    <name evidence="11" type="ORF">CR492_04515</name>
</gene>
<evidence type="ECO:0000256" key="6">
    <source>
        <dbReference type="ARBA" id="ARBA00023235"/>
    </source>
</evidence>
<feature type="binding site" evidence="9">
    <location>
        <begin position="170"/>
        <end position="173"/>
    </location>
    <ligand>
        <name>NADP(+)</name>
        <dbReference type="ChEBI" id="CHEBI:58349"/>
    </ligand>
</feature>
<dbReference type="Pfam" id="PF01370">
    <property type="entry name" value="Epimerase"/>
    <property type="match status" value="1"/>
</dbReference>
<dbReference type="FunFam" id="3.40.50.720:FF:000101">
    <property type="entry name" value="GDP-L-fucose synthase"/>
    <property type="match status" value="1"/>
</dbReference>
<keyword evidence="7 9" id="KW-0511">Multifunctional enzyme</keyword>
<keyword evidence="5 9" id="KW-0560">Oxidoreductase</keyword>
<accession>A0A2J7TKQ7</accession>
<evidence type="ECO:0000313" key="11">
    <source>
        <dbReference type="EMBL" id="PNG27338.1"/>
    </source>
</evidence>
<protein>
    <recommendedName>
        <fullName evidence="3 9">GDP-L-fucose synthase</fullName>
        <ecNumber evidence="3 9">1.1.1.271</ecNumber>
    </recommendedName>
    <alternativeName>
        <fullName evidence="9">GDP-4-keto-6-deoxy-D-mannose-3,5-epimerase-4-reductase</fullName>
    </alternativeName>
</protein>
<dbReference type="UniPathway" id="UPA00128">
    <property type="reaction ID" value="UER00191"/>
</dbReference>
<feature type="binding site" evidence="9">
    <location>
        <position position="276"/>
    </location>
    <ligand>
        <name>substrate</name>
    </ligand>
</feature>
<comment type="caution">
    <text evidence="11">The sequence shown here is derived from an EMBL/GenBank/DDBJ whole genome shotgun (WGS) entry which is preliminary data.</text>
</comment>
<evidence type="ECO:0000256" key="1">
    <source>
        <dbReference type="ARBA" id="ARBA00004883"/>
    </source>
</evidence>
<dbReference type="Gene3D" id="3.90.25.10">
    <property type="entry name" value="UDP-galactose 4-epimerase, domain 1"/>
    <property type="match status" value="1"/>
</dbReference>
<evidence type="ECO:0000256" key="8">
    <source>
        <dbReference type="ARBA" id="ARBA00051935"/>
    </source>
</evidence>
<evidence type="ECO:0000256" key="3">
    <source>
        <dbReference type="ARBA" id="ARBA00012371"/>
    </source>
</evidence>
<feature type="binding site" evidence="9">
    <location>
        <position position="216"/>
    </location>
    <ligand>
        <name>substrate</name>
    </ligand>
</feature>
<dbReference type="HAMAP" id="MF_00956">
    <property type="entry name" value="GDP_fucose_synth"/>
    <property type="match status" value="1"/>
</dbReference>
<dbReference type="CDD" id="cd05239">
    <property type="entry name" value="GDP_FS_SDR_e"/>
    <property type="match status" value="1"/>
</dbReference>
<dbReference type="GO" id="GO:0050577">
    <property type="term" value="F:GDP-L-fucose synthase activity"/>
    <property type="evidence" value="ECO:0007669"/>
    <property type="project" value="UniProtKB-UniRule"/>
</dbReference>
<keyword evidence="6 9" id="KW-0413">Isomerase</keyword>
<evidence type="ECO:0000256" key="9">
    <source>
        <dbReference type="HAMAP-Rule" id="MF_00956"/>
    </source>
</evidence>
<sequence length="321" mass="35030">MADASTGATPKRRIWVAGHRGMVGSAIVRRLAGDPVEILTASRTELDLRDQAAVRAWVAKEKPDVIILAAAKVGGILANDTYPADFLVENIVIEANVIEAAHRAGVERLVFLGSSCIYPKFAPQPIKEESLLTGPLEPTNEWYAIAKIAGIKMCQAYRRQHGRSYISVMPSNLYGLNDNFDLANSHVLPALIRKFHEAKQAGRAEVGVWGTGTPRREFLYVDDLADAVVFLMNHYDGDEPINCGAGCDVTIRELAETVGRVVGFTGQLVFDTSKPDGTPRKLMDSGRLAALGWQAKTGLEEGITEVYRWFLHEKAGELATA</sequence>
<feature type="binding site" evidence="9">
    <location>
        <position position="194"/>
    </location>
    <ligand>
        <name>substrate</name>
    </ligand>
</feature>
<dbReference type="GO" id="GO:0042351">
    <property type="term" value="P:'de novo' GDP-L-fucose biosynthetic process"/>
    <property type="evidence" value="ECO:0007669"/>
    <property type="project" value="UniProtKB-UniRule"/>
</dbReference>
<keyword evidence="4 9" id="KW-0521">NADP</keyword>
<comment type="similarity">
    <text evidence="2 9">Belongs to the NAD(P)-dependent epimerase/dehydratase family. Fucose synthase subfamily.</text>
</comment>
<evidence type="ECO:0000259" key="10">
    <source>
        <dbReference type="Pfam" id="PF01370"/>
    </source>
</evidence>
<dbReference type="SUPFAM" id="SSF51735">
    <property type="entry name" value="NAD(P)-binding Rossmann-fold domains"/>
    <property type="match status" value="1"/>
</dbReference>
<name>A0A2J7TKQ7_METSI</name>
<comment type="function">
    <text evidence="9">Catalyzes the two-step NADP-dependent conversion of GDP-4-dehydro-6-deoxy-D-mannose to GDP-fucose, involving an epimerase and a reductase reaction.</text>
</comment>
<dbReference type="AlphaFoldDB" id="A0A2J7TKQ7"/>
<dbReference type="Proteomes" id="UP000236286">
    <property type="component" value="Unassembled WGS sequence"/>
</dbReference>
<feature type="site" description="Important for catalytic activity" evidence="9">
    <location>
        <position position="114"/>
    </location>
</feature>
<feature type="binding site" evidence="9">
    <location>
        <begin position="112"/>
        <end position="115"/>
    </location>
    <ligand>
        <name>NADP(+)</name>
        <dbReference type="ChEBI" id="CHEBI:58349"/>
    </ligand>
</feature>
<feature type="site" description="Important for catalytic activity" evidence="9">
    <location>
        <position position="116"/>
    </location>
</feature>
<feature type="active site" description="Proton donor/acceptor" evidence="9">
    <location>
        <position position="143"/>
    </location>
</feature>
<dbReference type="GO" id="GO:0016853">
    <property type="term" value="F:isomerase activity"/>
    <property type="evidence" value="ECO:0007669"/>
    <property type="project" value="UniProtKB-KW"/>
</dbReference>
<feature type="binding site" evidence="9">
    <location>
        <position position="186"/>
    </location>
    <ligand>
        <name>NADP(+)</name>
        <dbReference type="ChEBI" id="CHEBI:58349"/>
    </ligand>
</feature>
<evidence type="ECO:0000256" key="7">
    <source>
        <dbReference type="ARBA" id="ARBA00023268"/>
    </source>
</evidence>
<dbReference type="InterPro" id="IPR001509">
    <property type="entry name" value="Epimerase_deHydtase"/>
</dbReference>
<dbReference type="InterPro" id="IPR028614">
    <property type="entry name" value="GDP_fucose/colitose_synth"/>
</dbReference>
<dbReference type="EC" id="1.1.1.271" evidence="3 9"/>
<dbReference type="GO" id="GO:0070401">
    <property type="term" value="F:NADP+ binding"/>
    <property type="evidence" value="ECO:0007669"/>
    <property type="project" value="UniProtKB-UniRule"/>
</dbReference>
<feature type="binding site" evidence="9">
    <location>
        <position position="209"/>
    </location>
    <ligand>
        <name>substrate</name>
    </ligand>
</feature>
<dbReference type="PANTHER" id="PTHR43238:SF1">
    <property type="entry name" value="GDP-L-FUCOSE SYNTHASE"/>
    <property type="match status" value="1"/>
</dbReference>
<evidence type="ECO:0000256" key="2">
    <source>
        <dbReference type="ARBA" id="ARBA00005959"/>
    </source>
</evidence>
<comment type="catalytic activity">
    <reaction evidence="8 9">
        <text>GDP-beta-L-fucose + NADP(+) = GDP-4-dehydro-alpha-D-rhamnose + NADPH + H(+)</text>
        <dbReference type="Rhea" id="RHEA:18885"/>
        <dbReference type="ChEBI" id="CHEBI:15378"/>
        <dbReference type="ChEBI" id="CHEBI:57273"/>
        <dbReference type="ChEBI" id="CHEBI:57783"/>
        <dbReference type="ChEBI" id="CHEBI:57964"/>
        <dbReference type="ChEBI" id="CHEBI:58349"/>
        <dbReference type="EC" id="1.1.1.271"/>
    </reaction>
</comment>
<dbReference type="RefSeq" id="WP_102842535.1">
    <property type="nucleotide sequence ID" value="NZ_PDZR01000002.1"/>
</dbReference>
<dbReference type="OrthoDB" id="9811425at2"/>
<feature type="binding site" evidence="9">
    <location>
        <position position="147"/>
    </location>
    <ligand>
        <name>NADP(+)</name>
        <dbReference type="ChEBI" id="CHEBI:58349"/>
    </ligand>
</feature>
<reference evidence="11 12" key="1">
    <citation type="submission" date="2017-10" db="EMBL/GenBank/DDBJ databases">
        <title>Genome announcement of Methylocella silvestris TVC from permafrost.</title>
        <authorList>
            <person name="Wang J."/>
            <person name="Geng K."/>
            <person name="Ul-Haque F."/>
            <person name="Crombie A.T."/>
            <person name="Street L.E."/>
            <person name="Wookey P.A."/>
            <person name="Murrell J.C."/>
            <person name="Pratscher J."/>
        </authorList>
    </citation>
    <scope>NUCLEOTIDE SEQUENCE [LARGE SCALE GENOMIC DNA]</scope>
    <source>
        <strain evidence="11 12">TVC</strain>
    </source>
</reference>
<dbReference type="EMBL" id="PDZR01000002">
    <property type="protein sequence ID" value="PNG27338.1"/>
    <property type="molecule type" value="Genomic_DNA"/>
</dbReference>
<evidence type="ECO:0000256" key="5">
    <source>
        <dbReference type="ARBA" id="ARBA00023002"/>
    </source>
</evidence>
<feature type="domain" description="NAD-dependent epimerase/dehydratase" evidence="10">
    <location>
        <begin position="14"/>
        <end position="244"/>
    </location>
</feature>
<dbReference type="PANTHER" id="PTHR43238">
    <property type="entry name" value="GDP-L-FUCOSE SYNTHASE"/>
    <property type="match status" value="1"/>
</dbReference>
<feature type="binding site" evidence="9">
    <location>
        <begin position="18"/>
        <end position="24"/>
    </location>
    <ligand>
        <name>NADP(+)</name>
        <dbReference type="ChEBI" id="CHEBI:58349"/>
    </ligand>
</feature>
<proteinExistence type="inferred from homology"/>
<evidence type="ECO:0000313" key="12">
    <source>
        <dbReference type="Proteomes" id="UP000236286"/>
    </source>
</evidence>
<dbReference type="Gene3D" id="3.40.50.720">
    <property type="entry name" value="NAD(P)-binding Rossmann-like Domain"/>
    <property type="match status" value="1"/>
</dbReference>
<organism evidence="11 12">
    <name type="scientific">Methylocella silvestris</name>
    <dbReference type="NCBI Taxonomy" id="199596"/>
    <lineage>
        <taxon>Bacteria</taxon>
        <taxon>Pseudomonadati</taxon>
        <taxon>Pseudomonadota</taxon>
        <taxon>Alphaproteobacteria</taxon>
        <taxon>Hyphomicrobiales</taxon>
        <taxon>Beijerinckiaceae</taxon>
        <taxon>Methylocella</taxon>
    </lineage>
</organism>
<dbReference type="InterPro" id="IPR036291">
    <property type="entry name" value="NAD(P)-bd_dom_sf"/>
</dbReference>